<keyword evidence="4" id="KW-0378">Hydrolase</keyword>
<evidence type="ECO:0000256" key="2">
    <source>
        <dbReference type="ARBA" id="ARBA00022475"/>
    </source>
</evidence>
<name>A0A7W9DYP0_9SPHI</name>
<feature type="transmembrane region" description="Helical" evidence="7">
    <location>
        <begin position="182"/>
        <end position="200"/>
    </location>
</feature>
<evidence type="ECO:0000313" key="9">
    <source>
        <dbReference type="EMBL" id="MBB5634735.1"/>
    </source>
</evidence>
<sequence length="238" mass="26949">MMKAIKHCPVLLFFTFLILLLLTGIGFCVYTSKLAGFTLLNFYHPAWLDYFFSYYTLMGDGIITALAIVLLFFYKKKKTALILLTAYLSSGIVVQILKRIIIQPRPGLYFDQIGFHYEHFVRGIHTLHSGSFPSGHTASAFAMATVLVLCLKSRKISLLCLSMAVLAGYSRIYLAQHFLQDVIAGAITGSIFGLLSFYLIQQAKPFKLAGIYRKKQPVYIQAEPEYTQTEPEYKQTIR</sequence>
<keyword evidence="3 7" id="KW-0812">Transmembrane</keyword>
<dbReference type="InterPro" id="IPR000326">
    <property type="entry name" value="PAP2/HPO"/>
</dbReference>
<evidence type="ECO:0000313" key="10">
    <source>
        <dbReference type="Proteomes" id="UP000537204"/>
    </source>
</evidence>
<comment type="subcellular location">
    <subcellularLocation>
        <location evidence="1">Cell membrane</location>
        <topology evidence="1">Multi-pass membrane protein</topology>
    </subcellularLocation>
</comment>
<evidence type="ECO:0000256" key="3">
    <source>
        <dbReference type="ARBA" id="ARBA00022692"/>
    </source>
</evidence>
<dbReference type="AlphaFoldDB" id="A0A7W9DYP0"/>
<feature type="transmembrane region" description="Helical" evidence="7">
    <location>
        <begin position="132"/>
        <end position="151"/>
    </location>
</feature>
<dbReference type="SMART" id="SM00014">
    <property type="entry name" value="acidPPc"/>
    <property type="match status" value="1"/>
</dbReference>
<evidence type="ECO:0000256" key="7">
    <source>
        <dbReference type="SAM" id="Phobius"/>
    </source>
</evidence>
<accession>A0A7W9DYP0</accession>
<dbReference type="GO" id="GO:0005886">
    <property type="term" value="C:plasma membrane"/>
    <property type="evidence" value="ECO:0007669"/>
    <property type="project" value="UniProtKB-SubCell"/>
</dbReference>
<feature type="transmembrane region" description="Helical" evidence="7">
    <location>
        <begin position="81"/>
        <end position="102"/>
    </location>
</feature>
<evidence type="ECO:0000256" key="1">
    <source>
        <dbReference type="ARBA" id="ARBA00004651"/>
    </source>
</evidence>
<keyword evidence="2" id="KW-1003">Cell membrane</keyword>
<dbReference type="InterPro" id="IPR036938">
    <property type="entry name" value="PAP2/HPO_sf"/>
</dbReference>
<comment type="caution">
    <text evidence="9">The sequence shown here is derived from an EMBL/GenBank/DDBJ whole genome shotgun (WGS) entry which is preliminary data.</text>
</comment>
<protein>
    <submittedName>
        <fullName evidence="9">Membrane-associated phospholipid phosphatase</fullName>
    </submittedName>
</protein>
<proteinExistence type="predicted"/>
<reference evidence="9 10" key="1">
    <citation type="submission" date="2020-08" db="EMBL/GenBank/DDBJ databases">
        <title>Genomic Encyclopedia of Type Strains, Phase IV (KMG-V): Genome sequencing to study the core and pangenomes of soil and plant-associated prokaryotes.</title>
        <authorList>
            <person name="Whitman W."/>
        </authorList>
    </citation>
    <scope>NUCLEOTIDE SEQUENCE [LARGE SCALE GENOMIC DNA]</scope>
    <source>
        <strain evidence="9 10">S3M1</strain>
    </source>
</reference>
<gene>
    <name evidence="9" type="ORF">HDE68_000620</name>
</gene>
<dbReference type="PANTHER" id="PTHR14969">
    <property type="entry name" value="SPHINGOSINE-1-PHOSPHATE PHOSPHOHYDROLASE"/>
    <property type="match status" value="1"/>
</dbReference>
<feature type="transmembrane region" description="Helical" evidence="7">
    <location>
        <begin position="52"/>
        <end position="74"/>
    </location>
</feature>
<dbReference type="PANTHER" id="PTHR14969:SF62">
    <property type="entry name" value="DECAPRENYLPHOSPHORYL-5-PHOSPHORIBOSE PHOSPHATASE RV3807C-RELATED"/>
    <property type="match status" value="1"/>
</dbReference>
<organism evidence="9 10">
    <name type="scientific">Pedobacter cryoconitis</name>
    <dbReference type="NCBI Taxonomy" id="188932"/>
    <lineage>
        <taxon>Bacteria</taxon>
        <taxon>Pseudomonadati</taxon>
        <taxon>Bacteroidota</taxon>
        <taxon>Sphingobacteriia</taxon>
        <taxon>Sphingobacteriales</taxon>
        <taxon>Sphingobacteriaceae</taxon>
        <taxon>Pedobacter</taxon>
    </lineage>
</organism>
<dbReference type="EMBL" id="JACHCE010000001">
    <property type="protein sequence ID" value="MBB5634735.1"/>
    <property type="molecule type" value="Genomic_DNA"/>
</dbReference>
<keyword evidence="6 7" id="KW-0472">Membrane</keyword>
<evidence type="ECO:0000256" key="4">
    <source>
        <dbReference type="ARBA" id="ARBA00022801"/>
    </source>
</evidence>
<evidence type="ECO:0000256" key="5">
    <source>
        <dbReference type="ARBA" id="ARBA00022989"/>
    </source>
</evidence>
<feature type="domain" description="Phosphatidic acid phosphatase type 2/haloperoxidase" evidence="8">
    <location>
        <begin position="79"/>
        <end position="197"/>
    </location>
</feature>
<evidence type="ECO:0000259" key="8">
    <source>
        <dbReference type="SMART" id="SM00014"/>
    </source>
</evidence>
<dbReference type="RefSeq" id="WP_183878785.1">
    <property type="nucleotide sequence ID" value="NZ_JACHCE010000001.1"/>
</dbReference>
<keyword evidence="5 7" id="KW-1133">Transmembrane helix</keyword>
<dbReference type="Pfam" id="PF01569">
    <property type="entry name" value="PAP2"/>
    <property type="match status" value="1"/>
</dbReference>
<evidence type="ECO:0000256" key="6">
    <source>
        <dbReference type="ARBA" id="ARBA00023136"/>
    </source>
</evidence>
<dbReference type="SUPFAM" id="SSF48317">
    <property type="entry name" value="Acid phosphatase/Vanadium-dependent haloperoxidase"/>
    <property type="match status" value="1"/>
</dbReference>
<dbReference type="Proteomes" id="UP000537204">
    <property type="component" value="Unassembled WGS sequence"/>
</dbReference>
<feature type="transmembrane region" description="Helical" evidence="7">
    <location>
        <begin position="158"/>
        <end position="176"/>
    </location>
</feature>
<dbReference type="GO" id="GO:0016787">
    <property type="term" value="F:hydrolase activity"/>
    <property type="evidence" value="ECO:0007669"/>
    <property type="project" value="UniProtKB-KW"/>
</dbReference>
<dbReference type="Gene3D" id="1.20.144.10">
    <property type="entry name" value="Phosphatidic acid phosphatase type 2/haloperoxidase"/>
    <property type="match status" value="2"/>
</dbReference>